<proteinExistence type="predicted"/>
<dbReference type="GO" id="GO:0005737">
    <property type="term" value="C:cytoplasm"/>
    <property type="evidence" value="ECO:0007669"/>
    <property type="project" value="TreeGrafter"/>
</dbReference>
<reference evidence="3" key="1">
    <citation type="submission" date="2020-05" db="EMBL/GenBank/DDBJ databases">
        <title>Mycena genomes resolve the evolution of fungal bioluminescence.</title>
        <authorList>
            <person name="Tsai I.J."/>
        </authorList>
    </citation>
    <scope>NUCLEOTIDE SEQUENCE</scope>
    <source>
        <strain evidence="3">CCC161011</strain>
    </source>
</reference>
<dbReference type="GO" id="GO:0004842">
    <property type="term" value="F:ubiquitin-protein transferase activity"/>
    <property type="evidence" value="ECO:0007669"/>
    <property type="project" value="InterPro"/>
</dbReference>
<dbReference type="InterPro" id="IPR024964">
    <property type="entry name" value="CTLH/CRA"/>
</dbReference>
<dbReference type="PROSITE" id="PS50897">
    <property type="entry name" value="CTLH"/>
    <property type="match status" value="1"/>
</dbReference>
<dbReference type="SMART" id="SM00668">
    <property type="entry name" value="CTLH"/>
    <property type="match status" value="1"/>
</dbReference>
<dbReference type="PANTHER" id="PTHR12170">
    <property type="entry name" value="MACROPHAGE ERYTHROBLAST ATTACHER-RELATED"/>
    <property type="match status" value="1"/>
</dbReference>
<dbReference type="EMBL" id="JACAZI010000021">
    <property type="protein sequence ID" value="KAF7338338.1"/>
    <property type="molecule type" value="Genomic_DNA"/>
</dbReference>
<comment type="caution">
    <text evidence="3">The sequence shown here is derived from an EMBL/GenBank/DDBJ whole genome shotgun (WGS) entry which is preliminary data.</text>
</comment>
<dbReference type="GO" id="GO:0005634">
    <property type="term" value="C:nucleus"/>
    <property type="evidence" value="ECO:0007669"/>
    <property type="project" value="TreeGrafter"/>
</dbReference>
<dbReference type="Pfam" id="PF10607">
    <property type="entry name" value="CTLH"/>
    <property type="match status" value="1"/>
</dbReference>
<feature type="region of interest" description="Disordered" evidence="1">
    <location>
        <begin position="502"/>
        <end position="552"/>
    </location>
</feature>
<dbReference type="GO" id="GO:0043161">
    <property type="term" value="P:proteasome-mediated ubiquitin-dependent protein catabolic process"/>
    <property type="evidence" value="ECO:0007669"/>
    <property type="project" value="InterPro"/>
</dbReference>
<evidence type="ECO:0000313" key="4">
    <source>
        <dbReference type="Proteomes" id="UP000620124"/>
    </source>
</evidence>
<dbReference type="PANTHER" id="PTHR12170:SF3">
    <property type="entry name" value="GH10162P"/>
    <property type="match status" value="1"/>
</dbReference>
<evidence type="ECO:0000313" key="3">
    <source>
        <dbReference type="EMBL" id="KAF7338338.1"/>
    </source>
</evidence>
<dbReference type="GO" id="GO:0034657">
    <property type="term" value="C:GID complex"/>
    <property type="evidence" value="ECO:0007669"/>
    <property type="project" value="TreeGrafter"/>
</dbReference>
<feature type="domain" description="CTLH" evidence="2">
    <location>
        <begin position="145"/>
        <end position="202"/>
    </location>
</feature>
<feature type="region of interest" description="Disordered" evidence="1">
    <location>
        <begin position="586"/>
        <end position="669"/>
    </location>
</feature>
<name>A0A8H7CK59_9AGAR</name>
<evidence type="ECO:0000256" key="1">
    <source>
        <dbReference type="SAM" id="MobiDB-lite"/>
    </source>
</evidence>
<dbReference type="Proteomes" id="UP000620124">
    <property type="component" value="Unassembled WGS sequence"/>
</dbReference>
<dbReference type="InterPro" id="IPR006595">
    <property type="entry name" value="CTLH_C"/>
</dbReference>
<sequence length="1253" mass="143783">MDGPLKELAKLEKLTSASPGKGKATISDSLDSLLQSLRDARAAIQPGPVSPDLLLQLSQAVDIKKKEVDDRQKEIYNSVSRLGKALDKKFTAALPSYPEVFTSHTSVTALERTIALHFLRTGQFDTAGIFLQEAGLDIPAELRAQFIDLHRILQALRNQDIGPALGWVAKNRGFLRERASPLEFHLHRSQYIRLLLSTHPPNVMAALAYAKEHMGSFYEENEDECRRLTGCILYLPLSKLQTSPYADLASPSIAFRLGAAFCQGILCQSRHEPARDIGGGGALSRIEKGRKVMRERKSEWSQADELPIEIPLPPENRYHSIFACPVSKEQSTETNPPMMMGCGHVVTKDNVAKTDVFVRHGRRVLTRAPHALHAVPDLFMSGFKPTRTSPPSKLTGLTESFLNSTLSTDLSRSSSVSIKELIGLTHGEVELLDAIIARAGASATTFPAVFSAYNAVLKERGLDPSEVVFYGKLLKLGTLKGTNWGEKWRMVKVQQGYGNTARSSHLLPGATPKPMKSAPTRPTRLDLPSTVPRHTGSSTLHSRENESTNVDFDDEESISVNVPQYHLLKRPAAMRSASPVYSEITSATLDSRKHPPLAPNSRSRPMPPLRRQMWETDPSDASEHHGAPSTTPPSYRAAVREPEPARRRIITPTSPSPTKRPSSSSLAAARQLVAQAKERKGSVLNEDDAWKKVAMLQDEKNADAFRQDRLVERYWEMWREGFQLIISMENRAAAHAVIRDLRFLRAVYMVMKFRYQERRRRLKDAWAVWKIRLQQHKKLEDAAVAFSLRRNSPVVGKALQKWRKVCSAHKKRRALAASHHSKSLRRRIVLAWRIKLWNEHELMTKARDVDKYLVVRSAFTVLKTKFLDRKQKALESRLKALDLALKAWELRRTRAIFYVWFERAHRQRAQRLAEKQAEEYIRARIIKRIQANALSKWLNRTVDVKDRHQRAPDAWFIRVAFRRWKRKCMDAQKHHANVDSLMESHLLVEREGAYFFHPRRRRLTLEQKEAEFELDYLSDVWDKWRDRFKQQRLQPVEYDAILQRHQNTLTRTFRLWHSKTKVEIMIFVHAFVDFVQPLPAIRFDALRIKRMYWNLWREALPRALQTKTARDIEKKAVLSKFFDKWLQAHRTKMALKAVAYVVLSFAQDICVFLLLRFGQLPLPDRYLPALDLRHPTPDLRRSRYPEVYFLVELYERRNNRAKMTSQVRVGDKSQLQAQGAFVPIQVPRDVRIRGSPFPQHVRPALHAQRLACV</sequence>
<gene>
    <name evidence="3" type="ORF">MVEN_02059300</name>
</gene>
<dbReference type="InterPro" id="IPR045098">
    <property type="entry name" value="Fyv10_fam"/>
</dbReference>
<dbReference type="AlphaFoldDB" id="A0A8H7CK59"/>
<accession>A0A8H7CK59</accession>
<keyword evidence="4" id="KW-1185">Reference proteome</keyword>
<dbReference type="OrthoDB" id="1933281at2759"/>
<organism evidence="3 4">
    <name type="scientific">Mycena venus</name>
    <dbReference type="NCBI Taxonomy" id="2733690"/>
    <lineage>
        <taxon>Eukaryota</taxon>
        <taxon>Fungi</taxon>
        <taxon>Dikarya</taxon>
        <taxon>Basidiomycota</taxon>
        <taxon>Agaricomycotina</taxon>
        <taxon>Agaricomycetes</taxon>
        <taxon>Agaricomycetidae</taxon>
        <taxon>Agaricales</taxon>
        <taxon>Marasmiineae</taxon>
        <taxon>Mycenaceae</taxon>
        <taxon>Mycena</taxon>
    </lineage>
</organism>
<protein>
    <submittedName>
        <fullName evidence="3">CTLH domain-containing protein</fullName>
    </submittedName>
</protein>
<feature type="compositionally biased region" description="Low complexity" evidence="1">
    <location>
        <begin position="650"/>
        <end position="665"/>
    </location>
</feature>
<evidence type="ECO:0000259" key="2">
    <source>
        <dbReference type="PROSITE" id="PS50897"/>
    </source>
</evidence>